<accession>A0ABZ0QTM4</accession>
<proteinExistence type="predicted"/>
<protein>
    <submittedName>
        <fullName evidence="1">DUF2190 family protein</fullName>
    </submittedName>
</protein>
<name>A0ABZ0QTM4_9FIRM</name>
<sequence length="115" mass="12065">MARKVSDGRSVKVTVPAGTGTVQANTFAEVAGFFGLAVNTAAEGEQVVLLIEQAEYETSQINAADAFAVGDAVYWDAANKVLTTSDGAGANRRVGRVTQAKDANNVIWFVFEPLA</sequence>
<gene>
    <name evidence="1" type="ORF">Q5761_06020</name>
</gene>
<reference evidence="1 2" key="1">
    <citation type="submission" date="2023-08" db="EMBL/GenBank/DDBJ databases">
        <title>Genome sequence of Thermaerobacter compostii strain Ins1, a spore-forming filamentous bacterium isolated from a deep geothermal reservoir.</title>
        <authorList>
            <person name="Bregnard D."/>
            <person name="Gonzalez D."/>
            <person name="Junier P."/>
        </authorList>
    </citation>
    <scope>NUCLEOTIDE SEQUENCE [LARGE SCALE GENOMIC DNA]</scope>
    <source>
        <strain evidence="1 2">Ins1</strain>
    </source>
</reference>
<evidence type="ECO:0000313" key="2">
    <source>
        <dbReference type="Proteomes" id="UP001304683"/>
    </source>
</evidence>
<dbReference type="Pfam" id="PF09956">
    <property type="entry name" value="Phage_cement_2"/>
    <property type="match status" value="1"/>
</dbReference>
<dbReference type="EMBL" id="CP132508">
    <property type="protein sequence ID" value="WPD20184.1"/>
    <property type="molecule type" value="Genomic_DNA"/>
</dbReference>
<organism evidence="1 2">
    <name type="scientific">Thermaerobacter composti</name>
    <dbReference type="NCBI Taxonomy" id="554949"/>
    <lineage>
        <taxon>Bacteria</taxon>
        <taxon>Bacillati</taxon>
        <taxon>Bacillota</taxon>
        <taxon>Clostridia</taxon>
        <taxon>Eubacteriales</taxon>
        <taxon>Clostridiales Family XVII. Incertae Sedis</taxon>
        <taxon>Thermaerobacter</taxon>
    </lineage>
</organism>
<dbReference type="Proteomes" id="UP001304683">
    <property type="component" value="Chromosome"/>
</dbReference>
<keyword evidence="2" id="KW-1185">Reference proteome</keyword>
<evidence type="ECO:0000313" key="1">
    <source>
        <dbReference type="EMBL" id="WPD20184.1"/>
    </source>
</evidence>
<dbReference type="RefSeq" id="WP_318751555.1">
    <property type="nucleotide sequence ID" value="NZ_CP132508.1"/>
</dbReference>
<dbReference type="InterPro" id="IPR011231">
    <property type="entry name" value="Phage_VT1-Sakai_H0018"/>
</dbReference>